<name>A0A9N7NUK1_STRHE</name>
<evidence type="ECO:0000313" key="2">
    <source>
        <dbReference type="EMBL" id="CAA0836381.1"/>
    </source>
</evidence>
<dbReference type="InterPro" id="IPR004367">
    <property type="entry name" value="Cyclin_C-dom"/>
</dbReference>
<dbReference type="EMBL" id="CACSLK010030184">
    <property type="protein sequence ID" value="CAA0836381.1"/>
    <property type="molecule type" value="Genomic_DNA"/>
</dbReference>
<dbReference type="OrthoDB" id="62at2759"/>
<evidence type="ECO:0000259" key="1">
    <source>
        <dbReference type="Pfam" id="PF02984"/>
    </source>
</evidence>
<reference evidence="2" key="1">
    <citation type="submission" date="2019-12" db="EMBL/GenBank/DDBJ databases">
        <authorList>
            <person name="Scholes J."/>
        </authorList>
    </citation>
    <scope>NUCLEOTIDE SEQUENCE</scope>
</reference>
<organism evidence="2 3">
    <name type="scientific">Striga hermonthica</name>
    <name type="common">Purple witchweed</name>
    <name type="synonym">Buchnera hermonthica</name>
    <dbReference type="NCBI Taxonomy" id="68872"/>
    <lineage>
        <taxon>Eukaryota</taxon>
        <taxon>Viridiplantae</taxon>
        <taxon>Streptophyta</taxon>
        <taxon>Embryophyta</taxon>
        <taxon>Tracheophyta</taxon>
        <taxon>Spermatophyta</taxon>
        <taxon>Magnoliopsida</taxon>
        <taxon>eudicotyledons</taxon>
        <taxon>Gunneridae</taxon>
        <taxon>Pentapetalae</taxon>
        <taxon>asterids</taxon>
        <taxon>lamiids</taxon>
        <taxon>Lamiales</taxon>
        <taxon>Orobanchaceae</taxon>
        <taxon>Buchnereae</taxon>
        <taxon>Striga</taxon>
    </lineage>
</organism>
<comment type="caution">
    <text evidence="2">The sequence shown here is derived from an EMBL/GenBank/DDBJ whole genome shotgun (WGS) entry which is preliminary data.</text>
</comment>
<dbReference type="Pfam" id="PF02984">
    <property type="entry name" value="Cyclin_C"/>
    <property type="match status" value="1"/>
</dbReference>
<accession>A0A9N7NUK1</accession>
<sequence>MELTVLKALAWRINSITPFSYIHILTQKIDANETLVDELTRRTTELLVTALLDPEFLEFKHCVMATSAIRSAVENLLPSKKIAPLANMEAFILQDHQDDLIKCRKMLAKLMVQDHERFVRAKNYWHGPLSPVTVLKVDHFGFQKWPVDISFRRMHEMNVVLKSGRKRKREELGLWDVN</sequence>
<dbReference type="AlphaFoldDB" id="A0A9N7NUK1"/>
<dbReference type="Proteomes" id="UP001153555">
    <property type="component" value="Unassembled WGS sequence"/>
</dbReference>
<evidence type="ECO:0000313" key="3">
    <source>
        <dbReference type="Proteomes" id="UP001153555"/>
    </source>
</evidence>
<keyword evidence="3" id="KW-1185">Reference proteome</keyword>
<feature type="domain" description="Cyclin C-terminal" evidence="1">
    <location>
        <begin position="17"/>
        <end position="115"/>
    </location>
</feature>
<protein>
    <recommendedName>
        <fullName evidence="1">Cyclin C-terminal domain-containing protein</fullName>
    </recommendedName>
</protein>
<gene>
    <name evidence="2" type="ORF">SHERM_03476</name>
</gene>
<proteinExistence type="predicted"/>
<dbReference type="CDD" id="cd20544">
    <property type="entry name" value="CYCLIN_AtCycD-like_rpt2"/>
    <property type="match status" value="1"/>
</dbReference>
<dbReference type="Gene3D" id="1.10.472.10">
    <property type="entry name" value="Cyclin-like"/>
    <property type="match status" value="2"/>
</dbReference>